<proteinExistence type="predicted"/>
<dbReference type="VEuPathDB" id="ToxoDB:cyc_08061"/>
<name>A0A1D3CV67_9EIME</name>
<dbReference type="EMBL" id="JROU02001831">
    <property type="protein sequence ID" value="OEH75086.1"/>
    <property type="molecule type" value="Genomic_DNA"/>
</dbReference>
<feature type="region of interest" description="Disordered" evidence="1">
    <location>
        <begin position="1"/>
        <end position="20"/>
    </location>
</feature>
<dbReference type="InParanoid" id="A0A1D3CV67"/>
<reference evidence="2 3" key="1">
    <citation type="journal article" date="2016" name="BMC Genomics">
        <title>Comparative genomics reveals Cyclospora cayetanensis possesses coccidia-like metabolism and invasion components but unique surface antigens.</title>
        <authorList>
            <person name="Liu S."/>
            <person name="Wang L."/>
            <person name="Zheng H."/>
            <person name="Xu Z."/>
            <person name="Roellig D.M."/>
            <person name="Li N."/>
            <person name="Frace M.A."/>
            <person name="Tang K."/>
            <person name="Arrowood M.J."/>
            <person name="Moss D.M."/>
            <person name="Zhang L."/>
            <person name="Feng Y."/>
            <person name="Xiao L."/>
        </authorList>
    </citation>
    <scope>NUCLEOTIDE SEQUENCE [LARGE SCALE GENOMIC DNA]</scope>
    <source>
        <strain evidence="2 3">CHN_HEN01</strain>
    </source>
</reference>
<evidence type="ECO:0000256" key="1">
    <source>
        <dbReference type="SAM" id="MobiDB-lite"/>
    </source>
</evidence>
<evidence type="ECO:0000313" key="2">
    <source>
        <dbReference type="EMBL" id="OEH75086.1"/>
    </source>
</evidence>
<accession>A0A1D3CV67</accession>
<protein>
    <submittedName>
        <fullName evidence="2">Uncharacterized protein</fullName>
    </submittedName>
</protein>
<comment type="caution">
    <text evidence="2">The sequence shown here is derived from an EMBL/GenBank/DDBJ whole genome shotgun (WGS) entry which is preliminary data.</text>
</comment>
<evidence type="ECO:0000313" key="3">
    <source>
        <dbReference type="Proteomes" id="UP000095192"/>
    </source>
</evidence>
<gene>
    <name evidence="2" type="ORF">cyc_08061</name>
</gene>
<dbReference type="AlphaFoldDB" id="A0A1D3CV67"/>
<dbReference type="Proteomes" id="UP000095192">
    <property type="component" value="Unassembled WGS sequence"/>
</dbReference>
<sequence>MRGLDPKGPGQSTRQVPVIQAASPLRRLSLAPLEEFELPAHRSRVATPAPPPGPYVHSAKEGSAASEERENQN</sequence>
<organism evidence="2 3">
    <name type="scientific">Cyclospora cayetanensis</name>
    <dbReference type="NCBI Taxonomy" id="88456"/>
    <lineage>
        <taxon>Eukaryota</taxon>
        <taxon>Sar</taxon>
        <taxon>Alveolata</taxon>
        <taxon>Apicomplexa</taxon>
        <taxon>Conoidasida</taxon>
        <taxon>Coccidia</taxon>
        <taxon>Eucoccidiorida</taxon>
        <taxon>Eimeriorina</taxon>
        <taxon>Eimeriidae</taxon>
        <taxon>Cyclospora</taxon>
    </lineage>
</organism>
<feature type="region of interest" description="Disordered" evidence="1">
    <location>
        <begin position="41"/>
        <end position="73"/>
    </location>
</feature>
<keyword evidence="3" id="KW-1185">Reference proteome</keyword>